<dbReference type="AlphaFoldDB" id="N4WQ10"/>
<feature type="binding site" evidence="14">
    <location>
        <begin position="7"/>
        <end position="10"/>
    </location>
    <ligand>
        <name>ATP</name>
        <dbReference type="ChEBI" id="CHEBI:30616"/>
    </ligand>
</feature>
<keyword evidence="7 15" id="KW-0808">Transferase</keyword>
<feature type="domain" description="Aspartate/glutamate/uridylate kinase" evidence="17">
    <location>
        <begin position="3"/>
        <end position="233"/>
    </location>
</feature>
<dbReference type="RefSeq" id="WP_003469780.1">
    <property type="nucleotide sequence ID" value="NZ_APML01000040.1"/>
</dbReference>
<dbReference type="NCBIfam" id="NF006068">
    <property type="entry name" value="PRK08210.1"/>
    <property type="match status" value="1"/>
</dbReference>
<evidence type="ECO:0000256" key="10">
    <source>
        <dbReference type="ARBA" id="ARBA00022840"/>
    </source>
</evidence>
<dbReference type="EMBL" id="APML01000040">
    <property type="protein sequence ID" value="ENH96535.1"/>
    <property type="molecule type" value="Genomic_DNA"/>
</dbReference>
<dbReference type="InterPro" id="IPR005260">
    <property type="entry name" value="Asp_kin_monofn"/>
</dbReference>
<evidence type="ECO:0000313" key="19">
    <source>
        <dbReference type="EMBL" id="ENH96535.1"/>
    </source>
</evidence>
<evidence type="ECO:0000256" key="5">
    <source>
        <dbReference type="ARBA" id="ARBA00010122"/>
    </source>
</evidence>
<evidence type="ECO:0000256" key="12">
    <source>
        <dbReference type="ARBA" id="ARBA00023154"/>
    </source>
</evidence>
<sequence>MSILVQKFGGTSLQDKETRLYAIEHVQSAVREGYQVVVVVSAMGRSPSPYATDSLLALLGESRKISEKEEDLLLSCGEILSSVVFSNELQHQNLQSIAITGAKAGMITTNDFTNAKIKTIQQHNIQQLLKEYQVVVVAGFQGQTEDGEVTTIGRGGSDTSAVALGVALQADYVDIFTDVEGIMTADPQMVSSAQKRTEMSYTEICHLAYQGAKVIHPRAVELAMQENLLLRVRSTKSNDFGTLIISDEHMKKKSYDRLITGIAYMKDVVQIKIEESKEPQQIHVNVFRAMAEAGISVDFINISPNGVVYTILSKYEQLAVRILTQLDLRPTVRRNCAKVSIVGAGMSGVPGVTSKIVQSLTDENIPILQSADSHTTIWVLIEQQYLEKAVNVLHHTFRLDE</sequence>
<dbReference type="EC" id="2.7.2.4" evidence="15"/>
<dbReference type="Pfam" id="PF13840">
    <property type="entry name" value="ACT_7"/>
    <property type="match status" value="1"/>
</dbReference>
<evidence type="ECO:0000256" key="15">
    <source>
        <dbReference type="RuleBase" id="RU003448"/>
    </source>
</evidence>
<dbReference type="Gene3D" id="3.40.1160.10">
    <property type="entry name" value="Acetylglutamate kinase-like"/>
    <property type="match status" value="1"/>
</dbReference>
<evidence type="ECO:0000256" key="16">
    <source>
        <dbReference type="RuleBase" id="RU004249"/>
    </source>
</evidence>
<dbReference type="SUPFAM" id="SSF55021">
    <property type="entry name" value="ACT-like"/>
    <property type="match status" value="2"/>
</dbReference>
<keyword evidence="12" id="KW-0457">Lysine biosynthesis</keyword>
<dbReference type="GO" id="GO:0004072">
    <property type="term" value="F:aspartate kinase activity"/>
    <property type="evidence" value="ECO:0007669"/>
    <property type="project" value="UniProtKB-EC"/>
</dbReference>
<feature type="binding site" evidence="14">
    <location>
        <begin position="177"/>
        <end position="178"/>
    </location>
    <ligand>
        <name>ATP</name>
        <dbReference type="ChEBI" id="CHEBI:30616"/>
    </ligand>
</feature>
<dbReference type="PANTHER" id="PTHR21499:SF3">
    <property type="entry name" value="ASPARTOKINASE"/>
    <property type="match status" value="1"/>
</dbReference>
<dbReference type="UniPathway" id="UPA00034">
    <property type="reaction ID" value="UER00015"/>
</dbReference>
<evidence type="ECO:0000313" key="20">
    <source>
        <dbReference type="Proteomes" id="UP000012283"/>
    </source>
</evidence>
<keyword evidence="11" id="KW-0220">Diaminopimelate biosynthesis</keyword>
<dbReference type="UniPathway" id="UPA00050">
    <property type="reaction ID" value="UER00461"/>
</dbReference>
<feature type="binding site" evidence="14">
    <location>
        <position position="52"/>
    </location>
    <ligand>
        <name>substrate</name>
    </ligand>
</feature>
<dbReference type="InterPro" id="IPR027795">
    <property type="entry name" value="CASTOR_ACT_dom"/>
</dbReference>
<dbReference type="GO" id="GO:0005829">
    <property type="term" value="C:cytosol"/>
    <property type="evidence" value="ECO:0007669"/>
    <property type="project" value="TreeGrafter"/>
</dbReference>
<dbReference type="GO" id="GO:0019877">
    <property type="term" value="P:diaminopimelate biosynthetic process"/>
    <property type="evidence" value="ECO:0007669"/>
    <property type="project" value="UniProtKB-KW"/>
</dbReference>
<dbReference type="InterPro" id="IPR045865">
    <property type="entry name" value="ACT-like_dom_sf"/>
</dbReference>
<evidence type="ECO:0000256" key="6">
    <source>
        <dbReference type="ARBA" id="ARBA00022605"/>
    </source>
</evidence>
<dbReference type="PROSITE" id="PS00324">
    <property type="entry name" value="ASPARTOKINASE"/>
    <property type="match status" value="1"/>
</dbReference>
<dbReference type="Pfam" id="PF00696">
    <property type="entry name" value="AA_kinase"/>
    <property type="match status" value="1"/>
</dbReference>
<evidence type="ECO:0000256" key="9">
    <source>
        <dbReference type="ARBA" id="ARBA00022777"/>
    </source>
</evidence>
<dbReference type="UniPathway" id="UPA00051">
    <property type="reaction ID" value="UER00462"/>
</dbReference>
<dbReference type="SUPFAM" id="SSF53633">
    <property type="entry name" value="Carbamate kinase-like"/>
    <property type="match status" value="1"/>
</dbReference>
<evidence type="ECO:0000256" key="3">
    <source>
        <dbReference type="ARBA" id="ARBA00004986"/>
    </source>
</evidence>
<dbReference type="NCBIfam" id="TIGR00656">
    <property type="entry name" value="asp_kin_monofn"/>
    <property type="match status" value="1"/>
</dbReference>
<name>N4WQ10_9BACI</name>
<feature type="binding site" evidence="14">
    <location>
        <begin position="213"/>
        <end position="214"/>
    </location>
    <ligand>
        <name>ATP</name>
        <dbReference type="ChEBI" id="CHEBI:30616"/>
    </ligand>
</feature>
<accession>N4WQ10</accession>
<evidence type="ECO:0000256" key="14">
    <source>
        <dbReference type="PIRSR" id="PIRSR000726-1"/>
    </source>
</evidence>
<evidence type="ECO:0000259" key="17">
    <source>
        <dbReference type="Pfam" id="PF00696"/>
    </source>
</evidence>
<comment type="pathway">
    <text evidence="4 16">Amino-acid biosynthesis; L-threonine biosynthesis; L-threonine from L-aspartate: step 1/5.</text>
</comment>
<evidence type="ECO:0000256" key="4">
    <source>
        <dbReference type="ARBA" id="ARBA00005139"/>
    </source>
</evidence>
<dbReference type="PIRSF" id="PIRSF000726">
    <property type="entry name" value="Asp_kin"/>
    <property type="match status" value="1"/>
</dbReference>
<dbReference type="GO" id="GO:0005524">
    <property type="term" value="F:ATP binding"/>
    <property type="evidence" value="ECO:0007669"/>
    <property type="project" value="UniProtKB-KW"/>
</dbReference>
<keyword evidence="10 14" id="KW-0067">ATP-binding</keyword>
<dbReference type="InterPro" id="IPR001048">
    <property type="entry name" value="Asp/Glu/Uridylate_kinase"/>
</dbReference>
<evidence type="ECO:0000256" key="7">
    <source>
        <dbReference type="ARBA" id="ARBA00022679"/>
    </source>
</evidence>
<feature type="domain" description="CASTOR ACT" evidence="18">
    <location>
        <begin position="332"/>
        <end position="394"/>
    </location>
</feature>
<gene>
    <name evidence="19" type="ORF">J416_10216</name>
</gene>
<comment type="function">
    <text evidence="1">Catalyzes the phosphorylation of the beta-carboxyl group of aspartic acid with ATP to yield 4-phospho-L-aspartate, which is involved in the branched biosynthetic pathway leading to the biosynthesis of amino acids threonine, isoleucine and methionine.</text>
</comment>
<dbReference type="eggNOG" id="COG0527">
    <property type="taxonomic scope" value="Bacteria"/>
</dbReference>
<feature type="binding site" evidence="14">
    <location>
        <position position="78"/>
    </location>
    <ligand>
        <name>substrate</name>
    </ligand>
</feature>
<evidence type="ECO:0000256" key="11">
    <source>
        <dbReference type="ARBA" id="ARBA00022915"/>
    </source>
</evidence>
<protein>
    <recommendedName>
        <fullName evidence="15">Aspartokinase</fullName>
        <ecNumber evidence="15">2.7.2.4</ecNumber>
    </recommendedName>
</protein>
<reference evidence="19 20" key="1">
    <citation type="submission" date="2013-03" db="EMBL/GenBank/DDBJ databases">
        <title>Draft genome sequence of Gracibacillus halophilus YIM-C55.5, a moderately halophilic and thermophilic organism from the Xiaochaidamu salt lake.</title>
        <authorList>
            <person name="Sugumar T."/>
            <person name="Polireddy D.R."/>
            <person name="Antony A."/>
            <person name="Madhava Y.R."/>
            <person name="Sivakumar N."/>
        </authorList>
    </citation>
    <scope>NUCLEOTIDE SEQUENCE [LARGE SCALE GENOMIC DNA]</scope>
    <source>
        <strain evidence="19 20">YIM-C55.5</strain>
    </source>
</reference>
<keyword evidence="8 14" id="KW-0547">Nucleotide-binding</keyword>
<organism evidence="19 20">
    <name type="scientific">Gracilibacillus halophilus YIM-C55.5</name>
    <dbReference type="NCBI Taxonomy" id="1308866"/>
    <lineage>
        <taxon>Bacteria</taxon>
        <taxon>Bacillati</taxon>
        <taxon>Bacillota</taxon>
        <taxon>Bacilli</taxon>
        <taxon>Bacillales</taxon>
        <taxon>Bacillaceae</taxon>
        <taxon>Gracilibacillus</taxon>
    </lineage>
</organism>
<evidence type="ECO:0000256" key="8">
    <source>
        <dbReference type="ARBA" id="ARBA00022741"/>
    </source>
</evidence>
<comment type="catalytic activity">
    <reaction evidence="13 15">
        <text>L-aspartate + ATP = 4-phospho-L-aspartate + ADP</text>
        <dbReference type="Rhea" id="RHEA:23776"/>
        <dbReference type="ChEBI" id="CHEBI:29991"/>
        <dbReference type="ChEBI" id="CHEBI:30616"/>
        <dbReference type="ChEBI" id="CHEBI:57535"/>
        <dbReference type="ChEBI" id="CHEBI:456216"/>
        <dbReference type="EC" id="2.7.2.4"/>
    </reaction>
</comment>
<comment type="pathway">
    <text evidence="3 16">Amino-acid biosynthesis; L-methionine biosynthesis via de novo pathway; L-homoserine from L-aspartate: step 1/3.</text>
</comment>
<evidence type="ECO:0000256" key="2">
    <source>
        <dbReference type="ARBA" id="ARBA00004766"/>
    </source>
</evidence>
<comment type="caution">
    <text evidence="19">The sequence shown here is derived from an EMBL/GenBank/DDBJ whole genome shotgun (WGS) entry which is preliminary data.</text>
</comment>
<keyword evidence="20" id="KW-1185">Reference proteome</keyword>
<dbReference type="Gene3D" id="3.30.2130.10">
    <property type="entry name" value="VC0802-like"/>
    <property type="match status" value="1"/>
</dbReference>
<dbReference type="InterPro" id="IPR036393">
    <property type="entry name" value="AceGlu_kinase-like_sf"/>
</dbReference>
<proteinExistence type="inferred from homology"/>
<dbReference type="InterPro" id="IPR018042">
    <property type="entry name" value="Aspartate_kinase_CS"/>
</dbReference>
<dbReference type="GO" id="GO:0009088">
    <property type="term" value="P:threonine biosynthetic process"/>
    <property type="evidence" value="ECO:0007669"/>
    <property type="project" value="UniProtKB-UniPathway"/>
</dbReference>
<keyword evidence="9 15" id="KW-0418">Kinase</keyword>
<evidence type="ECO:0000256" key="13">
    <source>
        <dbReference type="ARBA" id="ARBA00047872"/>
    </source>
</evidence>
<dbReference type="Proteomes" id="UP000012283">
    <property type="component" value="Unassembled WGS sequence"/>
</dbReference>
<dbReference type="GO" id="GO:0009090">
    <property type="term" value="P:homoserine biosynthetic process"/>
    <property type="evidence" value="ECO:0007669"/>
    <property type="project" value="TreeGrafter"/>
</dbReference>
<dbReference type="STRING" id="1308866.J416_10216"/>
<dbReference type="GO" id="GO:0009089">
    <property type="term" value="P:lysine biosynthetic process via diaminopimelate"/>
    <property type="evidence" value="ECO:0007669"/>
    <property type="project" value="UniProtKB-UniPathway"/>
</dbReference>
<evidence type="ECO:0000256" key="1">
    <source>
        <dbReference type="ARBA" id="ARBA00003121"/>
    </source>
</evidence>
<evidence type="ECO:0000259" key="18">
    <source>
        <dbReference type="Pfam" id="PF13840"/>
    </source>
</evidence>
<dbReference type="PATRIC" id="fig|1308866.3.peg.2072"/>
<dbReference type="OrthoDB" id="9799110at2"/>
<comment type="pathway">
    <text evidence="2 16">Amino-acid biosynthesis; L-lysine biosynthesis via DAP pathway; (S)-tetrahydrodipicolinate from L-aspartate: step 1/4.</text>
</comment>
<comment type="similarity">
    <text evidence="5 15">Belongs to the aspartokinase family.</text>
</comment>
<dbReference type="NCBIfam" id="TIGR00657">
    <property type="entry name" value="asp_kinases"/>
    <property type="match status" value="1"/>
</dbReference>
<dbReference type="PANTHER" id="PTHR21499">
    <property type="entry name" value="ASPARTATE KINASE"/>
    <property type="match status" value="1"/>
</dbReference>
<dbReference type="InterPro" id="IPR001341">
    <property type="entry name" value="Asp_kinase"/>
</dbReference>
<keyword evidence="6 16" id="KW-0028">Amino-acid biosynthesis</keyword>